<dbReference type="EMBL" id="HE576756">
    <property type="protein sequence ID" value="CCC70234.1"/>
    <property type="molecule type" value="Genomic_DNA"/>
</dbReference>
<organism evidence="14 15">
    <name type="scientific">Naumovozyma castellii</name>
    <name type="common">Yeast</name>
    <name type="synonym">Saccharomyces castellii</name>
    <dbReference type="NCBI Taxonomy" id="27288"/>
    <lineage>
        <taxon>Eukaryota</taxon>
        <taxon>Fungi</taxon>
        <taxon>Dikarya</taxon>
        <taxon>Ascomycota</taxon>
        <taxon>Saccharomycotina</taxon>
        <taxon>Saccharomycetes</taxon>
        <taxon>Saccharomycetales</taxon>
        <taxon>Saccharomycetaceae</taxon>
        <taxon>Naumovozyma</taxon>
    </lineage>
</organism>
<dbReference type="HOGENOM" id="CLU_000604_35_0_1"/>
<keyword evidence="6" id="KW-0547">Nucleotide-binding</keyword>
<dbReference type="SUPFAM" id="SSF52540">
    <property type="entry name" value="P-loop containing nucleoside triphosphate hydrolases"/>
    <property type="match status" value="2"/>
</dbReference>
<dbReference type="eggNOG" id="KOG0065">
    <property type="taxonomic scope" value="Eukaryota"/>
</dbReference>
<evidence type="ECO:0000256" key="1">
    <source>
        <dbReference type="ARBA" id="ARBA00004141"/>
    </source>
</evidence>
<evidence type="ECO:0000256" key="4">
    <source>
        <dbReference type="ARBA" id="ARBA00022692"/>
    </source>
</evidence>
<reference evidence="14 15" key="1">
    <citation type="journal article" date="2011" name="Proc. Natl. Acad. Sci. U.S.A.">
        <title>Evolutionary erosion of yeast sex chromosomes by mating-type switching accidents.</title>
        <authorList>
            <person name="Gordon J.L."/>
            <person name="Armisen D."/>
            <person name="Proux-Wera E."/>
            <person name="Oheigeartaigh S.S."/>
            <person name="Byrne K.P."/>
            <person name="Wolfe K.H."/>
        </authorList>
    </citation>
    <scope>NUCLEOTIDE SEQUENCE [LARGE SCALE GENOMIC DNA]</scope>
    <source>
        <strain evidence="15">ATCC 76901 / BCRC 22586 / CBS 4309 / NBRC 1992 / NRRL Y-12630</strain>
    </source>
</reference>
<reference key="2">
    <citation type="submission" date="2011-08" db="EMBL/GenBank/DDBJ databases">
        <title>Genome sequence of Naumovozyma castellii.</title>
        <authorList>
            <person name="Gordon J.L."/>
            <person name="Armisen D."/>
            <person name="Proux-Wera E."/>
            <person name="OhEigeartaigh S.S."/>
            <person name="Byrne K.P."/>
            <person name="Wolfe K.H."/>
        </authorList>
    </citation>
    <scope>NUCLEOTIDE SEQUENCE</scope>
    <source>
        <strain>Type strain:CBS 4309</strain>
    </source>
</reference>
<dbReference type="NCBIfam" id="TIGR00956">
    <property type="entry name" value="3a01205"/>
    <property type="match status" value="1"/>
</dbReference>
<dbReference type="InterPro" id="IPR027417">
    <property type="entry name" value="P-loop_NTPase"/>
</dbReference>
<keyword evidence="4 12" id="KW-0812">Transmembrane</keyword>
<dbReference type="Pfam" id="PF19055">
    <property type="entry name" value="ABC2_membrane_7"/>
    <property type="match status" value="1"/>
</dbReference>
<keyword evidence="3" id="KW-0813">Transport</keyword>
<feature type="transmembrane region" description="Helical" evidence="12">
    <location>
        <begin position="521"/>
        <end position="544"/>
    </location>
</feature>
<feature type="domain" description="ABC transporter" evidence="13">
    <location>
        <begin position="855"/>
        <end position="1096"/>
    </location>
</feature>
<comment type="subcellular location">
    <subcellularLocation>
        <location evidence="1">Membrane</location>
        <topology evidence="1">Multi-pass membrane protein</topology>
    </subcellularLocation>
</comment>
<evidence type="ECO:0000256" key="3">
    <source>
        <dbReference type="ARBA" id="ARBA00022448"/>
    </source>
</evidence>
<dbReference type="RefSeq" id="XP_003676594.1">
    <property type="nucleotide sequence ID" value="XM_003676546.1"/>
</dbReference>
<feature type="transmembrane region" description="Helical" evidence="12">
    <location>
        <begin position="1305"/>
        <end position="1328"/>
    </location>
</feature>
<evidence type="ECO:0000259" key="13">
    <source>
        <dbReference type="PROSITE" id="PS50893"/>
    </source>
</evidence>
<feature type="transmembrane region" description="Helical" evidence="12">
    <location>
        <begin position="664"/>
        <end position="682"/>
    </location>
</feature>
<dbReference type="GO" id="GO:0140359">
    <property type="term" value="F:ABC-type transporter activity"/>
    <property type="evidence" value="ECO:0007669"/>
    <property type="project" value="InterPro"/>
</dbReference>
<dbReference type="InterPro" id="IPR034001">
    <property type="entry name" value="ABCG_PDR_1"/>
</dbReference>
<dbReference type="OrthoDB" id="245989at2759"/>
<dbReference type="GO" id="GO:1990961">
    <property type="term" value="P:xenobiotic detoxification by transmembrane export across the plasma membrane"/>
    <property type="evidence" value="ECO:0007669"/>
    <property type="project" value="InterPro"/>
</dbReference>
<dbReference type="PANTHER" id="PTHR19241">
    <property type="entry name" value="ATP-BINDING CASSETTE TRANSPORTER"/>
    <property type="match status" value="1"/>
</dbReference>
<evidence type="ECO:0000256" key="5">
    <source>
        <dbReference type="ARBA" id="ARBA00022737"/>
    </source>
</evidence>
<feature type="transmembrane region" description="Helical" evidence="12">
    <location>
        <begin position="556"/>
        <end position="575"/>
    </location>
</feature>
<feature type="transmembrane region" description="Helical" evidence="12">
    <location>
        <begin position="1457"/>
        <end position="1478"/>
    </location>
</feature>
<dbReference type="Proteomes" id="UP000001640">
    <property type="component" value="Chromosome 5"/>
</dbReference>
<dbReference type="Gene3D" id="3.40.50.300">
    <property type="entry name" value="P-loop containing nucleotide triphosphate hydrolases"/>
    <property type="match status" value="2"/>
</dbReference>
<proteinExistence type="inferred from homology"/>
<evidence type="ECO:0000313" key="14">
    <source>
        <dbReference type="EMBL" id="CCC70234.1"/>
    </source>
</evidence>
<name>G0VFG8_NAUCA</name>
<evidence type="ECO:0000313" key="15">
    <source>
        <dbReference type="Proteomes" id="UP000001640"/>
    </source>
</evidence>
<dbReference type="PROSITE" id="PS50893">
    <property type="entry name" value="ABC_TRANSPORTER_2"/>
    <property type="match status" value="2"/>
</dbReference>
<protein>
    <recommendedName>
        <fullName evidence="13">ABC transporter domain-containing protein</fullName>
    </recommendedName>
</protein>
<keyword evidence="9 12" id="KW-0472">Membrane</keyword>
<dbReference type="InterPro" id="IPR003593">
    <property type="entry name" value="AAA+_ATPase"/>
</dbReference>
<comment type="similarity">
    <text evidence="2">Belongs to the ABC transporter superfamily. ABCG family. PDR (TC 3.A.1.205) subfamily.</text>
</comment>
<dbReference type="Pfam" id="PF14510">
    <property type="entry name" value="ABC_trans_N"/>
    <property type="match status" value="1"/>
</dbReference>
<evidence type="ECO:0000256" key="9">
    <source>
        <dbReference type="ARBA" id="ARBA00023136"/>
    </source>
</evidence>
<dbReference type="GO" id="GO:0005886">
    <property type="term" value="C:plasma membrane"/>
    <property type="evidence" value="ECO:0007669"/>
    <property type="project" value="UniProtKB-ARBA"/>
</dbReference>
<accession>G0VFG8</accession>
<dbReference type="SMART" id="SM00382">
    <property type="entry name" value="AAA"/>
    <property type="match status" value="2"/>
</dbReference>
<keyword evidence="10" id="KW-0325">Glycoprotein</keyword>
<dbReference type="FunFam" id="3.40.50.300:FF:001460">
    <property type="entry name" value="ATP-binding cassette transporter"/>
    <property type="match status" value="1"/>
</dbReference>
<evidence type="ECO:0000256" key="11">
    <source>
        <dbReference type="SAM" id="MobiDB-lite"/>
    </source>
</evidence>
<dbReference type="GeneID" id="96903866"/>
<dbReference type="CDD" id="cd03232">
    <property type="entry name" value="ABCG_PDR_domain2"/>
    <property type="match status" value="1"/>
</dbReference>
<evidence type="ECO:0000256" key="7">
    <source>
        <dbReference type="ARBA" id="ARBA00022840"/>
    </source>
</evidence>
<feature type="region of interest" description="Disordered" evidence="11">
    <location>
        <begin position="1"/>
        <end position="50"/>
    </location>
</feature>
<feature type="domain" description="ABC transporter" evidence="13">
    <location>
        <begin position="162"/>
        <end position="411"/>
    </location>
</feature>
<dbReference type="InParanoid" id="G0VFG8"/>
<dbReference type="InterPro" id="IPR005285">
    <property type="entry name" value="Drug-R_PDR/CDR"/>
</dbReference>
<dbReference type="Pfam" id="PF06422">
    <property type="entry name" value="PDR_CDR"/>
    <property type="match status" value="1"/>
</dbReference>
<dbReference type="Pfam" id="PF01061">
    <property type="entry name" value="ABC2_membrane"/>
    <property type="match status" value="2"/>
</dbReference>
<dbReference type="CDD" id="cd03233">
    <property type="entry name" value="ABCG_PDR_domain1"/>
    <property type="match status" value="1"/>
</dbReference>
<feature type="transmembrane region" description="Helical" evidence="12">
    <location>
        <begin position="1334"/>
        <end position="1352"/>
    </location>
</feature>
<dbReference type="GO" id="GO:0005524">
    <property type="term" value="F:ATP binding"/>
    <property type="evidence" value="ECO:0007669"/>
    <property type="project" value="UniProtKB-KW"/>
</dbReference>
<dbReference type="KEGG" id="ncs:NCAS_0E01640"/>
<dbReference type="FunFam" id="3.40.50.300:FF:000054">
    <property type="entry name" value="ABC multidrug transporter atrF"/>
    <property type="match status" value="1"/>
</dbReference>
<keyword evidence="7" id="KW-0067">ATP-binding</keyword>
<feature type="transmembrane region" description="Helical" evidence="12">
    <location>
        <begin position="769"/>
        <end position="789"/>
    </location>
</feature>
<dbReference type="Pfam" id="PF00005">
    <property type="entry name" value="ABC_tran"/>
    <property type="match status" value="2"/>
</dbReference>
<sequence length="1502" mass="168628">MSNKSTHRLTVASDTQSLSDSVANSELSFKGEPQHMKNGGTHNDETGTNGDKLTRMLTQNSIIDNESITFSPEIISKVETFADALSHYTTRSGPIDLDSQAGDDGFDARAIFANFVRDAEEQGIHIRKAGVTLEDVGAEGTDASALEGATFGNILCLPYTIYKGIKARKSMKMRKILQNVNALAEAGEMVLVLGRPGAGCSSFLKVTAGETDQFAGGVTGEIAYDGIPQDEMMKKYRADVIYNGELDVHFPYLTVQQTLDFAIACKTPAKRVNDVSKEEYIKSTRELYATIFGLRHTYNTKVGNDFVRGVSGGERKRVSIAEALAANGTIYCWDNATRGLDASTALEYAKAIRIMTNLLKSTAFVTIYQASENIYETFDKVTVLYSGRQIYYGPIHEAKDYFAQMGYLCPPRQVTAEFLTALTDPNGYHEIKPGYEHKVPRTAEEFEKYWLESDEYAKLRSDINTYKSTVDTEKTRELYKESMADEKAKGTRKKSYFTISYMEQVKLCTIRGFQRIYGNKAYTVINVSSSVIQAFIVGSNFYASPSSTNGAFSRGGVLYFALLFYSLMGLANISFDDRHILQKHKGYSLYHPSAEAIASTVSSFPFRMIGLTCFLIILYFLAGLHVNAGAFFMVYLFLSMCSECITGLFQMIAAGCDTLAQANGINGILMLSISMYSTYMIQLPSMHPWFKWISYILPIRYAFEAMLNAEFHGRRMDCGGTLVPTGPGYENVSSENRVCAFVGSEPGQSWVLGDDYLKKQFTYEYKHQWRNFGIMWCFLIGYMVIKAVVTEFKRPVKGGGDALLFKKGTLKSKIVDDEESAEDSNSFEMKERVSSGNNSLVEEDAFEELESKGVFIWRDVCYTIPYDGGQRMLLDHVSGYCIPGTMTALMGESGAGKTTLLNTLAQRNVGIITGDMLINGRPIDASFERRTGYVQQQDVHIAELTVRESLQFSARMRRAQAIPDEEKMAYVEKIIHVLDMQEYAEALVGEIGRGLNVEQRKKLSIGVELVAKPDLLLFLDEPTSGLDSQSSWAIIQLLRKLAQAGQSILCTIHQPSATLFEQFDRLLLLKKGGQTVYFGDVGKNSRTLLDYFEGNGARKCDRKENPAEYILEAIGAGATASVKEDWHEIWKNSKEYMRTAEKVDELIKELSSKPDDANGDSNSGKYATSYGYQFSYVLRRTGITFWRNLNYIMSKMMLMTVGGLYIGFTFYDVGKSYTGLQNAMFAAFISIVVSAPAMNQIQARAIAARDLYEVRESKSNMFHWSLLLVTQYLNELPYHLFFSTIFFVSSYFPLRIFYEAPRSGVYFLNYCIMFQLYYVGFGLMVLYASPNLPSANVILGLCLSFLISFCGVTQPKSLMPGFWTFMWKASPYTYFVQNMVGIMLHKKPVVCSKKELNYFNPPSGQTCGQYMEKFLSSASGYIKNPDDTSNCAYCIYSVGDEYLTHISSSYSYLWRNFGLYWAYIIFNIFGMISLYYIFHVRQTSLLNLSFVKKGLGKVKGKK</sequence>
<evidence type="ECO:0000256" key="6">
    <source>
        <dbReference type="ARBA" id="ARBA00022741"/>
    </source>
</evidence>
<dbReference type="InterPro" id="IPR029481">
    <property type="entry name" value="ABC_trans_N"/>
</dbReference>
<feature type="transmembrane region" description="Helical" evidence="12">
    <location>
        <begin position="1280"/>
        <end position="1298"/>
    </location>
</feature>
<dbReference type="InterPro" id="IPR034003">
    <property type="entry name" value="ABCG_PDR_2"/>
</dbReference>
<feature type="compositionally biased region" description="Polar residues" evidence="11">
    <location>
        <begin position="12"/>
        <end position="27"/>
    </location>
</feature>
<keyword evidence="8 12" id="KW-1133">Transmembrane helix</keyword>
<dbReference type="InterPro" id="IPR017871">
    <property type="entry name" value="ABC_transporter-like_CS"/>
</dbReference>
<dbReference type="InterPro" id="IPR010929">
    <property type="entry name" value="PDR_CDR_ABC"/>
</dbReference>
<dbReference type="InterPro" id="IPR003439">
    <property type="entry name" value="ABC_transporter-like_ATP-bd"/>
</dbReference>
<evidence type="ECO:0000256" key="8">
    <source>
        <dbReference type="ARBA" id="ARBA00022989"/>
    </source>
</evidence>
<feature type="transmembrane region" description="Helical" evidence="12">
    <location>
        <begin position="1189"/>
        <end position="1208"/>
    </location>
</feature>
<dbReference type="GO" id="GO:0016887">
    <property type="term" value="F:ATP hydrolysis activity"/>
    <property type="evidence" value="ECO:0007669"/>
    <property type="project" value="InterPro"/>
</dbReference>
<gene>
    <name evidence="14" type="primary">NCAS0E01640</name>
    <name evidence="14" type="ordered locus">NCAS_0E01640</name>
</gene>
<dbReference type="PROSITE" id="PS00211">
    <property type="entry name" value="ABC_TRANSPORTER_1"/>
    <property type="match status" value="1"/>
</dbReference>
<keyword evidence="15" id="KW-1185">Reference proteome</keyword>
<dbReference type="FunCoup" id="G0VFG8">
    <property type="interactions" value="304"/>
</dbReference>
<dbReference type="InterPro" id="IPR013525">
    <property type="entry name" value="ABC2_TM"/>
</dbReference>
<dbReference type="OMA" id="FAHRCCG"/>
<dbReference type="InterPro" id="IPR043926">
    <property type="entry name" value="ABCG_dom"/>
</dbReference>
<evidence type="ECO:0000256" key="2">
    <source>
        <dbReference type="ARBA" id="ARBA00006012"/>
    </source>
</evidence>
<keyword evidence="5" id="KW-0677">Repeat</keyword>
<evidence type="ECO:0000256" key="10">
    <source>
        <dbReference type="ARBA" id="ARBA00023180"/>
    </source>
</evidence>
<evidence type="ECO:0000256" key="12">
    <source>
        <dbReference type="SAM" id="Phobius"/>
    </source>
</evidence>